<dbReference type="InterPro" id="IPR024980">
    <property type="entry name" value="DUF3886"/>
</dbReference>
<dbReference type="Pfam" id="PF13025">
    <property type="entry name" value="DUF3886"/>
    <property type="match status" value="1"/>
</dbReference>
<evidence type="ECO:0000313" key="3">
    <source>
        <dbReference type="Proteomes" id="UP000031950"/>
    </source>
</evidence>
<accession>A0A0C2VJF8</accession>
<name>A0A0C2VJF8_9BACL</name>
<dbReference type="AlphaFoldDB" id="A0A0C2VJF8"/>
<evidence type="ECO:0000256" key="1">
    <source>
        <dbReference type="SAM" id="Coils"/>
    </source>
</evidence>
<dbReference type="RefSeq" id="WP_041122758.1">
    <property type="nucleotide sequence ID" value="NZ_JXRQ01000018.1"/>
</dbReference>
<dbReference type="OrthoDB" id="2973258at2"/>
<protein>
    <recommendedName>
        <fullName evidence="4">Sulfurtransferase</fullName>
    </recommendedName>
</protein>
<dbReference type="PATRIC" id="fig|135826.4.peg.2202"/>
<keyword evidence="1" id="KW-0175">Coiled coil</keyword>
<dbReference type="Proteomes" id="UP000031950">
    <property type="component" value="Unassembled WGS sequence"/>
</dbReference>
<dbReference type="EMBL" id="JXRQ01000018">
    <property type="protein sequence ID" value="KIL48997.1"/>
    <property type="molecule type" value="Genomic_DNA"/>
</dbReference>
<feature type="coiled-coil region" evidence="1">
    <location>
        <begin position="17"/>
        <end position="65"/>
    </location>
</feature>
<proteinExistence type="predicted"/>
<gene>
    <name evidence="2" type="ORF">KP77_22080</name>
</gene>
<sequence>MKKGKNEKDAVLKDALNEQTLEKLKMLKQQTAAAEEDKRKAELARKAEEKRLREKNKSFEELLNESDLDWTNYKK</sequence>
<evidence type="ECO:0008006" key="4">
    <source>
        <dbReference type="Google" id="ProtNLM"/>
    </source>
</evidence>
<organism evidence="2 3">
    <name type="scientific">Jeotgalibacillus alimentarius</name>
    <dbReference type="NCBI Taxonomy" id="135826"/>
    <lineage>
        <taxon>Bacteria</taxon>
        <taxon>Bacillati</taxon>
        <taxon>Bacillota</taxon>
        <taxon>Bacilli</taxon>
        <taxon>Bacillales</taxon>
        <taxon>Caryophanaceae</taxon>
        <taxon>Jeotgalibacillus</taxon>
    </lineage>
</organism>
<keyword evidence="3" id="KW-1185">Reference proteome</keyword>
<reference evidence="2 3" key="1">
    <citation type="submission" date="2015-01" db="EMBL/GenBank/DDBJ databases">
        <title>Genome sequence of Jeotgalibacillus alimentarius.</title>
        <authorList>
            <person name="Goh K.M."/>
            <person name="Chan K.-G."/>
            <person name="Yaakop A.S."/>
            <person name="Ee R."/>
            <person name="Gan H.M."/>
            <person name="Chan C.S."/>
        </authorList>
    </citation>
    <scope>NUCLEOTIDE SEQUENCE [LARGE SCALE GENOMIC DNA]</scope>
    <source>
        <strain evidence="2 3">YKJ-13</strain>
    </source>
</reference>
<dbReference type="STRING" id="135826.KP77_22080"/>
<comment type="caution">
    <text evidence="2">The sequence shown here is derived from an EMBL/GenBank/DDBJ whole genome shotgun (WGS) entry which is preliminary data.</text>
</comment>
<evidence type="ECO:0000313" key="2">
    <source>
        <dbReference type="EMBL" id="KIL48997.1"/>
    </source>
</evidence>